<dbReference type="GO" id="GO:0005634">
    <property type="term" value="C:nucleus"/>
    <property type="evidence" value="ECO:0007669"/>
    <property type="project" value="TreeGrafter"/>
</dbReference>
<evidence type="ECO:0000256" key="4">
    <source>
        <dbReference type="ARBA" id="ARBA00022503"/>
    </source>
</evidence>
<evidence type="ECO:0000313" key="13">
    <source>
        <dbReference type="Proteomes" id="UP000629468"/>
    </source>
</evidence>
<feature type="binding site" evidence="8">
    <location>
        <position position="235"/>
    </location>
    <ligand>
        <name>Mn(2+)</name>
        <dbReference type="ChEBI" id="CHEBI:29035"/>
        <label>1</label>
    </ligand>
</feature>
<dbReference type="PANTHER" id="PTHR43782">
    <property type="entry name" value="ARGINASE"/>
    <property type="match status" value="1"/>
</dbReference>
<reference evidence="12 13" key="1">
    <citation type="journal article" name="Sci. Rep.">
        <title>Telomere-to-telomere assembled and centromere annotated genomes of the two main subspecies of the button mushroom Agaricus bisporus reveal especially polymorphic chromosome ends.</title>
        <authorList>
            <person name="Sonnenberg A.S.M."/>
            <person name="Sedaghat-Telgerd N."/>
            <person name="Lavrijssen B."/>
            <person name="Ohm R.A."/>
            <person name="Hendrickx P.M."/>
            <person name="Scholtmeijer K."/>
            <person name="Baars J.J.P."/>
            <person name="van Peer A."/>
        </authorList>
    </citation>
    <scope>NUCLEOTIDE SEQUENCE [LARGE SCALE GENOMIC DNA]</scope>
    <source>
        <strain evidence="12 13">H119_p4</strain>
    </source>
</reference>
<proteinExistence type="inferred from homology"/>
<evidence type="ECO:0000256" key="2">
    <source>
        <dbReference type="ARBA" id="ARBA00012168"/>
    </source>
</evidence>
<dbReference type="PIRSF" id="PIRSF036979">
    <property type="entry name" value="Arginase"/>
    <property type="match status" value="1"/>
</dbReference>
<evidence type="ECO:0000256" key="11">
    <source>
        <dbReference type="RuleBase" id="RU361159"/>
    </source>
</evidence>
<evidence type="ECO:0000256" key="1">
    <source>
        <dbReference type="ARBA" id="ARBA00005098"/>
    </source>
</evidence>
<dbReference type="AlphaFoldDB" id="A0A8H7KIQ9"/>
<name>A0A8H7KIQ9_AGABI</name>
<comment type="catalytic activity">
    <reaction evidence="11">
        <text>L-arginine + H2O = urea + L-ornithine</text>
        <dbReference type="Rhea" id="RHEA:20569"/>
        <dbReference type="ChEBI" id="CHEBI:15377"/>
        <dbReference type="ChEBI" id="CHEBI:16199"/>
        <dbReference type="ChEBI" id="CHEBI:32682"/>
        <dbReference type="ChEBI" id="CHEBI:46911"/>
        <dbReference type="EC" id="3.5.3.1"/>
    </reaction>
</comment>
<dbReference type="PROSITE" id="PS51409">
    <property type="entry name" value="ARGINASE_2"/>
    <property type="match status" value="1"/>
</dbReference>
<dbReference type="FunFam" id="3.40.800.10:FF:000009">
    <property type="entry name" value="Arginase"/>
    <property type="match status" value="1"/>
</dbReference>
<keyword evidence="6 10" id="KW-0378">Hydrolase</keyword>
<evidence type="ECO:0000256" key="7">
    <source>
        <dbReference type="ARBA" id="ARBA00023211"/>
    </source>
</evidence>
<comment type="cofactor">
    <cofactor evidence="8 11">
        <name>Mn(2+)</name>
        <dbReference type="ChEBI" id="CHEBI:29035"/>
    </cofactor>
    <text evidence="8 11">Binds 2 manganese ions per subunit.</text>
</comment>
<keyword evidence="5 8" id="KW-0479">Metal-binding</keyword>
<dbReference type="SUPFAM" id="SSF52768">
    <property type="entry name" value="Arginase/deacetylase"/>
    <property type="match status" value="1"/>
</dbReference>
<keyword evidence="4 11" id="KW-0056">Arginine metabolism</keyword>
<dbReference type="PANTHER" id="PTHR43782:SF3">
    <property type="entry name" value="ARGINASE"/>
    <property type="match status" value="1"/>
</dbReference>
<comment type="similarity">
    <text evidence="9 10">Belongs to the arginase family.</text>
</comment>
<evidence type="ECO:0000256" key="6">
    <source>
        <dbReference type="ARBA" id="ARBA00022801"/>
    </source>
</evidence>
<dbReference type="GO" id="GO:0000050">
    <property type="term" value="P:urea cycle"/>
    <property type="evidence" value="ECO:0007669"/>
    <property type="project" value="UniProtKB-UniPathway"/>
</dbReference>
<dbReference type="OMA" id="YKEFRYA"/>
<dbReference type="NCBIfam" id="TIGR01229">
    <property type="entry name" value="rocF_arginase"/>
    <property type="match status" value="1"/>
</dbReference>
<dbReference type="InterPro" id="IPR006035">
    <property type="entry name" value="Ureohydrolase"/>
</dbReference>
<dbReference type="Proteomes" id="UP000629468">
    <property type="component" value="Unassembled WGS sequence"/>
</dbReference>
<feature type="binding site" evidence="8">
    <location>
        <position position="237"/>
    </location>
    <ligand>
        <name>Mn(2+)</name>
        <dbReference type="ChEBI" id="CHEBI:29035"/>
        <label>1</label>
    </ligand>
</feature>
<dbReference type="GO" id="GO:0004053">
    <property type="term" value="F:arginase activity"/>
    <property type="evidence" value="ECO:0007669"/>
    <property type="project" value="UniProtKB-EC"/>
</dbReference>
<evidence type="ECO:0000256" key="5">
    <source>
        <dbReference type="ARBA" id="ARBA00022723"/>
    </source>
</evidence>
<dbReference type="GO" id="GO:0006525">
    <property type="term" value="P:arginine metabolic process"/>
    <property type="evidence" value="ECO:0007669"/>
    <property type="project" value="UniProtKB-KW"/>
</dbReference>
<dbReference type="GO" id="GO:0030145">
    <property type="term" value="F:manganese ion binding"/>
    <property type="evidence" value="ECO:0007669"/>
    <property type="project" value="TreeGrafter"/>
</dbReference>
<dbReference type="GO" id="GO:0005829">
    <property type="term" value="C:cytosol"/>
    <property type="evidence" value="ECO:0007669"/>
    <property type="project" value="TreeGrafter"/>
</dbReference>
<dbReference type="InterPro" id="IPR014033">
    <property type="entry name" value="Arginase"/>
</dbReference>
<dbReference type="CDD" id="cd09989">
    <property type="entry name" value="Arginase"/>
    <property type="match status" value="1"/>
</dbReference>
<dbReference type="InterPro" id="IPR020855">
    <property type="entry name" value="Ureohydrolase_Mn_BS"/>
</dbReference>
<feature type="binding site" evidence="8">
    <location>
        <position position="135"/>
    </location>
    <ligand>
        <name>Mn(2+)</name>
        <dbReference type="ChEBI" id="CHEBI:29035"/>
        <label>1</label>
    </ligand>
</feature>
<sequence>MPSLQFLPQPLTAAIVGCPFSGGQRRTGVDQGPIRLVEAGLVEQLKGLGWNVVFDGHHQFEEYNNLDDAPIGIMKNPRTVSQVNRSVAGVVMNHAKNGMLPVTLGGDHSLAMGTISGSLAVHPDACVIWIDAHADINTIETTDSGNMHGMPLSFLLGIGDKIQEFDWIKPVLKPERLVYIGLRDLDAGEKRLLREHNIKAFSMHEVDKYGIGKVVEMALDYVNPKRDLPIHLSFDVDALDPSVAPSTGTPVRGGLTFREGHYICEAIHETGLLVSLDLMEVNPSLAEAADADKTVAVGCSLVRAALGETLL</sequence>
<comment type="pathway">
    <text evidence="1">Nitrogen metabolism; urea cycle; L-ornithine and urea from L-arginine: step 1/1.</text>
</comment>
<dbReference type="EMBL" id="JABXXO010000004">
    <property type="protein sequence ID" value="KAF7778627.1"/>
    <property type="molecule type" value="Genomic_DNA"/>
</dbReference>
<feature type="binding site" evidence="8">
    <location>
        <position position="108"/>
    </location>
    <ligand>
        <name>Mn(2+)</name>
        <dbReference type="ChEBI" id="CHEBI:29035"/>
        <label>1</label>
    </ligand>
</feature>
<evidence type="ECO:0000256" key="10">
    <source>
        <dbReference type="RuleBase" id="RU003684"/>
    </source>
</evidence>
<protein>
    <recommendedName>
        <fullName evidence="3 11">Arginase</fullName>
        <ecNumber evidence="2 11">3.5.3.1</ecNumber>
    </recommendedName>
</protein>
<feature type="binding site" evidence="8">
    <location>
        <position position="133"/>
    </location>
    <ligand>
        <name>Mn(2+)</name>
        <dbReference type="ChEBI" id="CHEBI:29035"/>
        <label>1</label>
    </ligand>
</feature>
<keyword evidence="7 8" id="KW-0464">Manganese</keyword>
<comment type="caution">
    <text evidence="12">The sequence shown here is derived from an EMBL/GenBank/DDBJ whole genome shotgun (WGS) entry which is preliminary data.</text>
</comment>
<dbReference type="PROSITE" id="PS01053">
    <property type="entry name" value="ARGINASE_1"/>
    <property type="match status" value="1"/>
</dbReference>
<feature type="binding site" evidence="8">
    <location>
        <position position="131"/>
    </location>
    <ligand>
        <name>Mn(2+)</name>
        <dbReference type="ChEBI" id="CHEBI:29035"/>
        <label>1</label>
    </ligand>
</feature>
<dbReference type="UniPathway" id="UPA00158">
    <property type="reaction ID" value="UER00270"/>
</dbReference>
<organism evidence="12 13">
    <name type="scientific">Agaricus bisporus var. burnettii</name>
    <dbReference type="NCBI Taxonomy" id="192524"/>
    <lineage>
        <taxon>Eukaryota</taxon>
        <taxon>Fungi</taxon>
        <taxon>Dikarya</taxon>
        <taxon>Basidiomycota</taxon>
        <taxon>Agaricomycotina</taxon>
        <taxon>Agaricomycetes</taxon>
        <taxon>Agaricomycetidae</taxon>
        <taxon>Agaricales</taxon>
        <taxon>Agaricineae</taxon>
        <taxon>Agaricaceae</taxon>
        <taxon>Agaricus</taxon>
    </lineage>
</organism>
<evidence type="ECO:0000313" key="12">
    <source>
        <dbReference type="EMBL" id="KAF7778627.1"/>
    </source>
</evidence>
<dbReference type="PRINTS" id="PR00116">
    <property type="entry name" value="ARGINASE"/>
</dbReference>
<evidence type="ECO:0000256" key="9">
    <source>
        <dbReference type="PROSITE-ProRule" id="PRU00742"/>
    </source>
</evidence>
<dbReference type="Gene3D" id="3.40.800.10">
    <property type="entry name" value="Ureohydrolase domain"/>
    <property type="match status" value="1"/>
</dbReference>
<dbReference type="InterPro" id="IPR023696">
    <property type="entry name" value="Ureohydrolase_dom_sf"/>
</dbReference>
<evidence type="ECO:0000256" key="3">
    <source>
        <dbReference type="ARBA" id="ARBA00018123"/>
    </source>
</evidence>
<dbReference type="EC" id="3.5.3.1" evidence="2 11"/>
<evidence type="ECO:0000256" key="8">
    <source>
        <dbReference type="PIRSR" id="PIRSR036979-1"/>
    </source>
</evidence>
<gene>
    <name evidence="12" type="ORF">Agabi119p4_2972</name>
</gene>
<dbReference type="Pfam" id="PF00491">
    <property type="entry name" value="Arginase"/>
    <property type="match status" value="1"/>
</dbReference>
<accession>A0A8H7KIQ9</accession>